<dbReference type="InterPro" id="IPR050987">
    <property type="entry name" value="AtrR-like"/>
</dbReference>
<dbReference type="GO" id="GO:0008270">
    <property type="term" value="F:zinc ion binding"/>
    <property type="evidence" value="ECO:0007669"/>
    <property type="project" value="InterPro"/>
</dbReference>
<reference evidence="4 5" key="1">
    <citation type="submission" date="2018-08" db="EMBL/GenBank/DDBJ databases">
        <title>Genome and evolution of the arbuscular mycorrhizal fungus Diversispora epigaea (formerly Glomus versiforme) and its bacterial endosymbionts.</title>
        <authorList>
            <person name="Sun X."/>
            <person name="Fei Z."/>
            <person name="Harrison M."/>
        </authorList>
    </citation>
    <scope>NUCLEOTIDE SEQUENCE [LARGE SCALE GENOMIC DNA]</scope>
    <source>
        <strain evidence="4 5">IT104</strain>
    </source>
</reference>
<feature type="domain" description="Zn(2)-C6 fungal-type" evidence="3">
    <location>
        <begin position="27"/>
        <end position="65"/>
    </location>
</feature>
<proteinExistence type="predicted"/>
<name>A0A397INV0_9GLOM</name>
<dbReference type="OrthoDB" id="39175at2759"/>
<evidence type="ECO:0000256" key="2">
    <source>
        <dbReference type="SAM" id="MobiDB-lite"/>
    </source>
</evidence>
<dbReference type="SUPFAM" id="SSF57701">
    <property type="entry name" value="Zn2/Cys6 DNA-binding domain"/>
    <property type="match status" value="1"/>
</dbReference>
<dbReference type="PANTHER" id="PTHR46910:SF1">
    <property type="entry name" value="MISCELLANEOUS ZN(II)2CYS6 TRANSCRIPTION FACTOR (EUROFUNG)-RELATED"/>
    <property type="match status" value="1"/>
</dbReference>
<protein>
    <recommendedName>
        <fullName evidence="3">Zn(2)-C6 fungal-type domain-containing protein</fullName>
    </recommendedName>
</protein>
<evidence type="ECO:0000256" key="1">
    <source>
        <dbReference type="ARBA" id="ARBA00023242"/>
    </source>
</evidence>
<dbReference type="PANTHER" id="PTHR46910">
    <property type="entry name" value="TRANSCRIPTION FACTOR PDR1"/>
    <property type="match status" value="1"/>
</dbReference>
<dbReference type="GO" id="GO:0000981">
    <property type="term" value="F:DNA-binding transcription factor activity, RNA polymerase II-specific"/>
    <property type="evidence" value="ECO:0007669"/>
    <property type="project" value="InterPro"/>
</dbReference>
<dbReference type="Gene3D" id="4.10.240.10">
    <property type="entry name" value="Zn(2)-C6 fungal-type DNA-binding domain"/>
    <property type="match status" value="1"/>
</dbReference>
<feature type="region of interest" description="Disordered" evidence="2">
    <location>
        <begin position="300"/>
        <end position="321"/>
    </location>
</feature>
<dbReference type="CDD" id="cd00067">
    <property type="entry name" value="GAL4"/>
    <property type="match status" value="1"/>
</dbReference>
<sequence>MSLPKLANVPSEAPQVIRRSRGKINKRACEKCRQLKIRCDGDAQEGSVCSNCDKGSCVYDQSPRKNRQVEKLKTQVSDLESNLKQISKSFENQNFQLGVLRMEKKIMAQLINCQSYFYESQSTFNQLVQCIEESRCLSIFLPIIRDLLFLLISNENRTTIVGCLKTIAESTLRCCEPDSSLGNEYPEEWAKEILNFVTNNNLIVSMTNNTNTPNNLSAVNNTANTLSVPSNAITNLRIISRAVSPADSMSTIVSSSSPIVDGGGLEINNMNMLEFHNSQVPFVSSSSSFIQHNNPYFPINNINTNDSNNSNNSNNSSENVDYSSFLNLDSNAGNWPL</sequence>
<gene>
    <name evidence="4" type="ORF">Glove_208g54</name>
</gene>
<dbReference type="Proteomes" id="UP000266861">
    <property type="component" value="Unassembled WGS sequence"/>
</dbReference>
<comment type="caution">
    <text evidence="4">The sequence shown here is derived from an EMBL/GenBank/DDBJ whole genome shotgun (WGS) entry which is preliminary data.</text>
</comment>
<dbReference type="AlphaFoldDB" id="A0A397INV0"/>
<evidence type="ECO:0000313" key="5">
    <source>
        <dbReference type="Proteomes" id="UP000266861"/>
    </source>
</evidence>
<keyword evidence="5" id="KW-1185">Reference proteome</keyword>
<dbReference type="InterPro" id="IPR001138">
    <property type="entry name" value="Zn2Cys6_DnaBD"/>
</dbReference>
<accession>A0A397INV0</accession>
<dbReference type="InterPro" id="IPR036864">
    <property type="entry name" value="Zn2-C6_fun-type_DNA-bd_sf"/>
</dbReference>
<organism evidence="4 5">
    <name type="scientific">Diversispora epigaea</name>
    <dbReference type="NCBI Taxonomy" id="1348612"/>
    <lineage>
        <taxon>Eukaryota</taxon>
        <taxon>Fungi</taxon>
        <taxon>Fungi incertae sedis</taxon>
        <taxon>Mucoromycota</taxon>
        <taxon>Glomeromycotina</taxon>
        <taxon>Glomeromycetes</taxon>
        <taxon>Diversisporales</taxon>
        <taxon>Diversisporaceae</taxon>
        <taxon>Diversispora</taxon>
    </lineage>
</organism>
<dbReference type="Pfam" id="PF00172">
    <property type="entry name" value="Zn_clus"/>
    <property type="match status" value="1"/>
</dbReference>
<evidence type="ECO:0000259" key="3">
    <source>
        <dbReference type="Pfam" id="PF00172"/>
    </source>
</evidence>
<keyword evidence="1" id="KW-0539">Nucleus</keyword>
<dbReference type="EMBL" id="PQFF01000195">
    <property type="protein sequence ID" value="RHZ75908.1"/>
    <property type="molecule type" value="Genomic_DNA"/>
</dbReference>
<evidence type="ECO:0000313" key="4">
    <source>
        <dbReference type="EMBL" id="RHZ75908.1"/>
    </source>
</evidence>